<dbReference type="GO" id="GO:0006955">
    <property type="term" value="P:immune response"/>
    <property type="evidence" value="ECO:0007669"/>
    <property type="project" value="TreeGrafter"/>
</dbReference>
<keyword evidence="3 8" id="KW-1133">Transmembrane helix</keyword>
<evidence type="ECO:0000256" key="2">
    <source>
        <dbReference type="ARBA" id="ARBA00022692"/>
    </source>
</evidence>
<evidence type="ECO:0000256" key="5">
    <source>
        <dbReference type="ARBA" id="ARBA00023136"/>
    </source>
</evidence>
<dbReference type="GO" id="GO:0019957">
    <property type="term" value="F:C-C chemokine binding"/>
    <property type="evidence" value="ECO:0007669"/>
    <property type="project" value="TreeGrafter"/>
</dbReference>
<keyword evidence="7" id="KW-0807">Transducer</keyword>
<evidence type="ECO:0000256" key="3">
    <source>
        <dbReference type="ARBA" id="ARBA00022989"/>
    </source>
</evidence>
<dbReference type="AlphaFoldDB" id="A0A8J4TXS0"/>
<evidence type="ECO:0000256" key="4">
    <source>
        <dbReference type="ARBA" id="ARBA00023040"/>
    </source>
</evidence>
<proteinExistence type="predicted"/>
<dbReference type="SUPFAM" id="SSF81321">
    <property type="entry name" value="Family A G protein-coupled receptor-like"/>
    <property type="match status" value="1"/>
</dbReference>
<feature type="transmembrane region" description="Helical" evidence="8">
    <location>
        <begin position="69"/>
        <end position="91"/>
    </location>
</feature>
<keyword evidence="6 10" id="KW-0675">Receptor</keyword>
<comment type="caution">
    <text evidence="10">The sequence shown here is derived from an EMBL/GenBank/DDBJ whole genome shotgun (WGS) entry which is preliminary data.</text>
</comment>
<feature type="non-terminal residue" evidence="10">
    <location>
        <position position="1"/>
    </location>
</feature>
<feature type="domain" description="G-protein coupled receptors family 1 profile" evidence="9">
    <location>
        <begin position="50"/>
        <end position="156"/>
    </location>
</feature>
<comment type="subcellular location">
    <subcellularLocation>
        <location evidence="1">Membrane</location>
    </subcellularLocation>
</comment>
<dbReference type="InterPro" id="IPR017452">
    <property type="entry name" value="GPCR_Rhodpsn_7TM"/>
</dbReference>
<accession>A0A8J4TXS0</accession>
<gene>
    <name evidence="10" type="ORF">DAT39_013005</name>
</gene>
<keyword evidence="2 8" id="KW-0812">Transmembrane</keyword>
<feature type="transmembrane region" description="Helical" evidence="8">
    <location>
        <begin position="106"/>
        <end position="131"/>
    </location>
</feature>
<dbReference type="GO" id="GO:0060326">
    <property type="term" value="P:cell chemotaxis"/>
    <property type="evidence" value="ECO:0007669"/>
    <property type="project" value="TreeGrafter"/>
</dbReference>
<dbReference type="GO" id="GO:0019722">
    <property type="term" value="P:calcium-mediated signaling"/>
    <property type="evidence" value="ECO:0007669"/>
    <property type="project" value="TreeGrafter"/>
</dbReference>
<evidence type="ECO:0000313" key="11">
    <source>
        <dbReference type="Proteomes" id="UP000727407"/>
    </source>
</evidence>
<dbReference type="PANTHER" id="PTHR10489:SF730">
    <property type="entry name" value="CHEMOKINE XC RECEPTOR 1"/>
    <property type="match status" value="1"/>
</dbReference>
<evidence type="ECO:0000259" key="9">
    <source>
        <dbReference type="PROSITE" id="PS50262"/>
    </source>
</evidence>
<protein>
    <submittedName>
        <fullName evidence="10">Chemokine XC receptor 1-like</fullName>
    </submittedName>
</protein>
<dbReference type="EMBL" id="QNUK01000241">
    <property type="protein sequence ID" value="KAF5897283.1"/>
    <property type="molecule type" value="Genomic_DNA"/>
</dbReference>
<dbReference type="Proteomes" id="UP000727407">
    <property type="component" value="Unassembled WGS sequence"/>
</dbReference>
<dbReference type="PROSITE" id="PS50262">
    <property type="entry name" value="G_PROTEIN_RECEP_F1_2"/>
    <property type="match status" value="1"/>
</dbReference>
<dbReference type="PRINTS" id="PR00237">
    <property type="entry name" value="GPCRRHODOPSN"/>
</dbReference>
<sequence length="164" mass="18612">DSRLMEYPDEYLYNYTECFFGSYYDGVMVEDKSIEFPIILSIVVILSLLGNILVVVISVLYMRLRSLTIIFILNLALSDLLFTLGLVLTIYEHIWSLPLGDAPCKIIFFVLGAGFYSSVVFLVLLSIHRYVAAVHPHASWKKGRCFTLVFLSAWVVMIQDKGNG</sequence>
<keyword evidence="11" id="KW-1185">Reference proteome</keyword>
<dbReference type="GO" id="GO:0009897">
    <property type="term" value="C:external side of plasma membrane"/>
    <property type="evidence" value="ECO:0007669"/>
    <property type="project" value="TreeGrafter"/>
</dbReference>
<dbReference type="GO" id="GO:0016493">
    <property type="term" value="F:C-C chemokine receptor activity"/>
    <property type="evidence" value="ECO:0007669"/>
    <property type="project" value="TreeGrafter"/>
</dbReference>
<keyword evidence="5 8" id="KW-0472">Membrane</keyword>
<evidence type="ECO:0000256" key="6">
    <source>
        <dbReference type="ARBA" id="ARBA00023170"/>
    </source>
</evidence>
<evidence type="ECO:0000256" key="7">
    <source>
        <dbReference type="ARBA" id="ARBA00023224"/>
    </source>
</evidence>
<dbReference type="GO" id="GO:0007204">
    <property type="term" value="P:positive regulation of cytosolic calcium ion concentration"/>
    <property type="evidence" value="ECO:0007669"/>
    <property type="project" value="TreeGrafter"/>
</dbReference>
<evidence type="ECO:0000256" key="1">
    <source>
        <dbReference type="ARBA" id="ARBA00004370"/>
    </source>
</evidence>
<dbReference type="InterPro" id="IPR050119">
    <property type="entry name" value="CCR1-9-like"/>
</dbReference>
<dbReference type="InterPro" id="IPR000276">
    <property type="entry name" value="GPCR_Rhodpsn"/>
</dbReference>
<dbReference type="Pfam" id="PF00001">
    <property type="entry name" value="7tm_1"/>
    <property type="match status" value="1"/>
</dbReference>
<feature type="non-terminal residue" evidence="10">
    <location>
        <position position="164"/>
    </location>
</feature>
<evidence type="ECO:0000313" key="10">
    <source>
        <dbReference type="EMBL" id="KAF5897283.1"/>
    </source>
</evidence>
<dbReference type="OrthoDB" id="8963771at2759"/>
<organism evidence="10 11">
    <name type="scientific">Clarias magur</name>
    <name type="common">Asian catfish</name>
    <name type="synonym">Macropteronotus magur</name>
    <dbReference type="NCBI Taxonomy" id="1594786"/>
    <lineage>
        <taxon>Eukaryota</taxon>
        <taxon>Metazoa</taxon>
        <taxon>Chordata</taxon>
        <taxon>Craniata</taxon>
        <taxon>Vertebrata</taxon>
        <taxon>Euteleostomi</taxon>
        <taxon>Actinopterygii</taxon>
        <taxon>Neopterygii</taxon>
        <taxon>Teleostei</taxon>
        <taxon>Ostariophysi</taxon>
        <taxon>Siluriformes</taxon>
        <taxon>Clariidae</taxon>
        <taxon>Clarias</taxon>
    </lineage>
</organism>
<dbReference type="PANTHER" id="PTHR10489">
    <property type="entry name" value="CELL ADHESION MOLECULE"/>
    <property type="match status" value="1"/>
</dbReference>
<evidence type="ECO:0000256" key="8">
    <source>
        <dbReference type="SAM" id="Phobius"/>
    </source>
</evidence>
<dbReference type="Gene3D" id="1.20.1070.10">
    <property type="entry name" value="Rhodopsin 7-helix transmembrane proteins"/>
    <property type="match status" value="1"/>
</dbReference>
<feature type="transmembrane region" description="Helical" evidence="8">
    <location>
        <begin position="38"/>
        <end position="62"/>
    </location>
</feature>
<keyword evidence="4" id="KW-0297">G-protein coupled receptor</keyword>
<reference evidence="10" key="1">
    <citation type="submission" date="2020-07" db="EMBL/GenBank/DDBJ databases">
        <title>Clarias magur genome sequencing, assembly and annotation.</title>
        <authorList>
            <person name="Kushwaha B."/>
            <person name="Kumar R."/>
            <person name="Das P."/>
            <person name="Joshi C.G."/>
            <person name="Kumar D."/>
            <person name="Nagpure N.S."/>
            <person name="Pandey M."/>
            <person name="Agarwal S."/>
            <person name="Srivastava S."/>
            <person name="Singh M."/>
            <person name="Sahoo L."/>
            <person name="Jayasankar P."/>
            <person name="Meher P.K."/>
            <person name="Koringa P.G."/>
            <person name="Iquebal M.A."/>
            <person name="Das S.P."/>
            <person name="Bit A."/>
            <person name="Patnaik S."/>
            <person name="Patel N."/>
            <person name="Shah T.M."/>
            <person name="Hinsu A."/>
            <person name="Jena J.K."/>
        </authorList>
    </citation>
    <scope>NUCLEOTIDE SEQUENCE</scope>
    <source>
        <strain evidence="10">CIFAMagur01</strain>
        <tissue evidence="10">Testis</tissue>
    </source>
</reference>
<name>A0A8J4TXS0_CLAMG</name>